<proteinExistence type="predicted"/>
<name>A0ABQ8HWG3_9ROSI</name>
<dbReference type="InterPro" id="IPR039608">
    <property type="entry name" value="VQ_1/10"/>
</dbReference>
<keyword evidence="4" id="KW-1185">Reference proteome</keyword>
<dbReference type="Proteomes" id="UP000827721">
    <property type="component" value="Unassembled WGS sequence"/>
</dbReference>
<sequence length="116" mass="12996">MSSNKREAARVVLMDTQYVQTDSTSFKLVVQKLTGKDCCVAWIKESSSVDAKTKSGSSVDRHHHSLQLQDANYDGSVSNINMLSKGMSSFKELDGLMLEAPPPEELQLLWNEYNLR</sequence>
<evidence type="ECO:0000313" key="3">
    <source>
        <dbReference type="EMBL" id="KAH7568572.1"/>
    </source>
</evidence>
<evidence type="ECO:0000259" key="2">
    <source>
        <dbReference type="Pfam" id="PF05678"/>
    </source>
</evidence>
<feature type="domain" description="VQ" evidence="2">
    <location>
        <begin position="15"/>
        <end position="37"/>
    </location>
</feature>
<accession>A0ABQ8HWG3</accession>
<evidence type="ECO:0000256" key="1">
    <source>
        <dbReference type="SAM" id="MobiDB-lite"/>
    </source>
</evidence>
<reference evidence="3 4" key="1">
    <citation type="submission" date="2021-02" db="EMBL/GenBank/DDBJ databases">
        <title>Plant Genome Project.</title>
        <authorList>
            <person name="Zhang R.-G."/>
        </authorList>
    </citation>
    <scope>NUCLEOTIDE SEQUENCE [LARGE SCALE GENOMIC DNA]</scope>
    <source>
        <tissue evidence="3">Leaves</tissue>
    </source>
</reference>
<dbReference type="Pfam" id="PF05678">
    <property type="entry name" value="VQ"/>
    <property type="match status" value="1"/>
</dbReference>
<protein>
    <recommendedName>
        <fullName evidence="2">VQ domain-containing protein</fullName>
    </recommendedName>
</protein>
<comment type="caution">
    <text evidence="3">The sequence shown here is derived from an EMBL/GenBank/DDBJ whole genome shotgun (WGS) entry which is preliminary data.</text>
</comment>
<evidence type="ECO:0000313" key="4">
    <source>
        <dbReference type="Proteomes" id="UP000827721"/>
    </source>
</evidence>
<dbReference type="EMBL" id="JAFEMO010000006">
    <property type="protein sequence ID" value="KAH7568572.1"/>
    <property type="molecule type" value="Genomic_DNA"/>
</dbReference>
<dbReference type="InterPro" id="IPR008889">
    <property type="entry name" value="VQ"/>
</dbReference>
<feature type="compositionally biased region" description="Polar residues" evidence="1">
    <location>
        <begin position="47"/>
        <end position="58"/>
    </location>
</feature>
<dbReference type="PANTHER" id="PTHR34777">
    <property type="entry name" value="VQ MOTIF-CONTAINING PROTEIN 10"/>
    <property type="match status" value="1"/>
</dbReference>
<feature type="region of interest" description="Disordered" evidence="1">
    <location>
        <begin position="47"/>
        <end position="67"/>
    </location>
</feature>
<dbReference type="PANTHER" id="PTHR34777:SF25">
    <property type="entry name" value="VQ DOMAIN-CONTAINING PROTEIN"/>
    <property type="match status" value="1"/>
</dbReference>
<gene>
    <name evidence="3" type="ORF">JRO89_XS06G0016600</name>
</gene>
<organism evidence="3 4">
    <name type="scientific">Xanthoceras sorbifolium</name>
    <dbReference type="NCBI Taxonomy" id="99658"/>
    <lineage>
        <taxon>Eukaryota</taxon>
        <taxon>Viridiplantae</taxon>
        <taxon>Streptophyta</taxon>
        <taxon>Embryophyta</taxon>
        <taxon>Tracheophyta</taxon>
        <taxon>Spermatophyta</taxon>
        <taxon>Magnoliopsida</taxon>
        <taxon>eudicotyledons</taxon>
        <taxon>Gunneridae</taxon>
        <taxon>Pentapetalae</taxon>
        <taxon>rosids</taxon>
        <taxon>malvids</taxon>
        <taxon>Sapindales</taxon>
        <taxon>Sapindaceae</taxon>
        <taxon>Xanthoceroideae</taxon>
        <taxon>Xanthoceras</taxon>
    </lineage>
</organism>